<dbReference type="SUPFAM" id="SSF81296">
    <property type="entry name" value="E set domains"/>
    <property type="match status" value="1"/>
</dbReference>
<keyword evidence="5" id="KW-0418">Kinase</keyword>
<sequence length="307" mass="33785">MKNPSGSHQYAETASCAEAMDTQVDAISSAFSKKTSIKDIFKIFPLENETLVDNSKVDVTETATVSMDHDPISNPLVPTVFKWKGGGNDISISGTFNNWEQKIPLARNKSCACIILNLPPGEHEYKFFIDGAWYHDPTMFQTKNNIVTVKPEDSDVLEALDQDIANSKPQAIDDTSVVANMFGRSPPGDYCQVIPPNPELIAQSYEFAPASSYSPLSNKVVRPPVLPPQLSQGLLNRDTDPHCDPNLLPSPNHVIVNHLYALSIKVGLSSLVTISFHPEWCHCAECSQAISSQIRVYSVLQTDQELI</sequence>
<comment type="function">
    <text evidence="2">Non-catalytic subunit of AMP-activated protein kinase (AMPK), an energy sensor protein kinase that plays a key role in regulating cellular energy metabolism. In response to reduction of intracellular ATP levels, AMPK activates energy-producing pathways and inhibits energy-consuming processes: inhibits protein, carbohydrate and lipid biosynthesis, as well as cell growth and proliferation. AMPK acts via direct phosphorylation of metabolic enzymes, and by longer-term effects via phosphorylation of transcription regulators. Also acts as a regulator of cellular polarity by remodeling the actin cytoskeleton; probably by indirectly activating myosin. Beta non-catalytic subunit acts as a scaffold on which the AMPK complex assembles, via its C-terminus that bridges alpha (PRKAA1 or PRKAA2) and gamma subunits (PRKAG1, PRKAG2 or PRKAG3).</text>
</comment>
<dbReference type="GO" id="GO:0016301">
    <property type="term" value="F:kinase activity"/>
    <property type="evidence" value="ECO:0007669"/>
    <property type="project" value="UniProtKB-KW"/>
</dbReference>
<accession>A0ABD2QJX6</accession>
<dbReference type="PANTHER" id="PTHR10343">
    <property type="entry name" value="5'-AMP-ACTIVATED PROTEIN KINASE , BETA SUBUNIT"/>
    <property type="match status" value="1"/>
</dbReference>
<dbReference type="InterPro" id="IPR013783">
    <property type="entry name" value="Ig-like_fold"/>
</dbReference>
<protein>
    <recommendedName>
        <fullName evidence="3">5'-AMP-activated protein kinase subunit beta-1</fullName>
    </recommendedName>
</protein>
<evidence type="ECO:0000256" key="1">
    <source>
        <dbReference type="ARBA" id="ARBA00010926"/>
    </source>
</evidence>
<dbReference type="Gene3D" id="6.20.250.60">
    <property type="match status" value="1"/>
</dbReference>
<dbReference type="SUPFAM" id="SSF160219">
    <property type="entry name" value="AMPKBI-like"/>
    <property type="match status" value="1"/>
</dbReference>
<dbReference type="Pfam" id="PF04739">
    <property type="entry name" value="AMPKBI"/>
    <property type="match status" value="1"/>
</dbReference>
<keyword evidence="6" id="KW-1185">Reference proteome</keyword>
<name>A0ABD2QJX6_9PLAT</name>
<dbReference type="Gene3D" id="2.60.40.10">
    <property type="entry name" value="Immunoglobulins"/>
    <property type="match status" value="1"/>
</dbReference>
<keyword evidence="5" id="KW-0808">Transferase</keyword>
<dbReference type="AlphaFoldDB" id="A0ABD2QJX6"/>
<comment type="similarity">
    <text evidence="1">Belongs to the 5'-AMP-activated protein kinase beta subunit family.</text>
</comment>
<dbReference type="InterPro" id="IPR032640">
    <property type="entry name" value="AMPK1_CBM"/>
</dbReference>
<organism evidence="5 6">
    <name type="scientific">Cichlidogyrus casuarinus</name>
    <dbReference type="NCBI Taxonomy" id="1844966"/>
    <lineage>
        <taxon>Eukaryota</taxon>
        <taxon>Metazoa</taxon>
        <taxon>Spiralia</taxon>
        <taxon>Lophotrochozoa</taxon>
        <taxon>Platyhelminthes</taxon>
        <taxon>Monogenea</taxon>
        <taxon>Monopisthocotylea</taxon>
        <taxon>Dactylogyridea</taxon>
        <taxon>Ancyrocephalidae</taxon>
        <taxon>Cichlidogyrus</taxon>
    </lineage>
</organism>
<dbReference type="GO" id="GO:0005737">
    <property type="term" value="C:cytoplasm"/>
    <property type="evidence" value="ECO:0007669"/>
    <property type="project" value="UniProtKB-ARBA"/>
</dbReference>
<dbReference type="Pfam" id="PF16561">
    <property type="entry name" value="AMPK1_CBM"/>
    <property type="match status" value="1"/>
</dbReference>
<evidence type="ECO:0000313" key="6">
    <source>
        <dbReference type="Proteomes" id="UP001626550"/>
    </source>
</evidence>
<proteinExistence type="inferred from homology"/>
<evidence type="ECO:0000259" key="4">
    <source>
        <dbReference type="SMART" id="SM01010"/>
    </source>
</evidence>
<dbReference type="InterPro" id="IPR037256">
    <property type="entry name" value="ASC_dom_sf"/>
</dbReference>
<dbReference type="EMBL" id="JBJKFK010000173">
    <property type="protein sequence ID" value="KAL3319076.1"/>
    <property type="molecule type" value="Genomic_DNA"/>
</dbReference>
<reference evidence="5 6" key="1">
    <citation type="submission" date="2024-11" db="EMBL/GenBank/DDBJ databases">
        <title>Adaptive evolution of stress response genes in parasites aligns with host niche diversity.</title>
        <authorList>
            <person name="Hahn C."/>
            <person name="Resl P."/>
        </authorList>
    </citation>
    <scope>NUCLEOTIDE SEQUENCE [LARGE SCALE GENOMIC DNA]</scope>
    <source>
        <strain evidence="5">EGGRZ-B1_66</strain>
        <tissue evidence="5">Body</tissue>
    </source>
</reference>
<evidence type="ECO:0000256" key="2">
    <source>
        <dbReference type="ARBA" id="ARBA00025180"/>
    </source>
</evidence>
<comment type="caution">
    <text evidence="5">The sequence shown here is derived from an EMBL/GenBank/DDBJ whole genome shotgun (WGS) entry which is preliminary data.</text>
</comment>
<dbReference type="InterPro" id="IPR014756">
    <property type="entry name" value="Ig_E-set"/>
</dbReference>
<gene>
    <name evidence="5" type="primary">PRKAB2</name>
    <name evidence="5" type="ORF">Ciccas_002273</name>
</gene>
<dbReference type="PANTHER" id="PTHR10343:SF84">
    <property type="entry name" value="5'-AMP-ACTIVATED PROTEIN KINASE SUBUNIT BETA-1"/>
    <property type="match status" value="1"/>
</dbReference>
<dbReference type="InterPro" id="IPR006828">
    <property type="entry name" value="ASC_dom"/>
</dbReference>
<feature type="domain" description="Association with the SNF1 complex (ASC)" evidence="4">
    <location>
        <begin position="183"/>
        <end position="279"/>
    </location>
</feature>
<dbReference type="CDD" id="cd02859">
    <property type="entry name" value="E_set_AMPKbeta_like_N"/>
    <property type="match status" value="1"/>
</dbReference>
<dbReference type="SMART" id="SM01010">
    <property type="entry name" value="AMPKBI"/>
    <property type="match status" value="1"/>
</dbReference>
<evidence type="ECO:0000256" key="3">
    <source>
        <dbReference type="ARBA" id="ARBA00040010"/>
    </source>
</evidence>
<dbReference type="InterPro" id="IPR050827">
    <property type="entry name" value="CRP1_MDG1_kinase"/>
</dbReference>
<evidence type="ECO:0000313" key="5">
    <source>
        <dbReference type="EMBL" id="KAL3319076.1"/>
    </source>
</evidence>
<dbReference type="Proteomes" id="UP001626550">
    <property type="component" value="Unassembled WGS sequence"/>
</dbReference>